<protein>
    <submittedName>
        <fullName evidence="2">Uncharacterized protein</fullName>
    </submittedName>
</protein>
<dbReference type="RefSeq" id="WP_274997480.1">
    <property type="nucleotide sequence ID" value="NZ_JAJQQP010000016.1"/>
</dbReference>
<gene>
    <name evidence="2" type="ORF">J2S48_000780</name>
</gene>
<proteinExistence type="predicted"/>
<feature type="region of interest" description="Disordered" evidence="1">
    <location>
        <begin position="86"/>
        <end position="123"/>
    </location>
</feature>
<organism evidence="2 3">
    <name type="scientific">Promicromonospora iranensis</name>
    <dbReference type="NCBI Taxonomy" id="1105144"/>
    <lineage>
        <taxon>Bacteria</taxon>
        <taxon>Bacillati</taxon>
        <taxon>Actinomycetota</taxon>
        <taxon>Actinomycetes</taxon>
        <taxon>Micrococcales</taxon>
        <taxon>Promicromonosporaceae</taxon>
        <taxon>Promicromonospora</taxon>
    </lineage>
</organism>
<feature type="compositionally biased region" description="Basic residues" evidence="1">
    <location>
        <begin position="112"/>
        <end position="123"/>
    </location>
</feature>
<reference evidence="2 3" key="1">
    <citation type="submission" date="2023-07" db="EMBL/GenBank/DDBJ databases">
        <title>Sequencing the genomes of 1000 actinobacteria strains.</title>
        <authorList>
            <person name="Klenk H.-P."/>
        </authorList>
    </citation>
    <scope>NUCLEOTIDE SEQUENCE [LARGE SCALE GENOMIC DNA]</scope>
    <source>
        <strain evidence="2 3">DSM 45554</strain>
    </source>
</reference>
<dbReference type="EMBL" id="JAVDYE010000001">
    <property type="protein sequence ID" value="MDR7381265.1"/>
    <property type="molecule type" value="Genomic_DNA"/>
</dbReference>
<comment type="caution">
    <text evidence="2">The sequence shown here is derived from an EMBL/GenBank/DDBJ whole genome shotgun (WGS) entry which is preliminary data.</text>
</comment>
<evidence type="ECO:0000313" key="2">
    <source>
        <dbReference type="EMBL" id="MDR7381265.1"/>
    </source>
</evidence>
<name>A0ABU2CIV9_9MICO</name>
<keyword evidence="3" id="KW-1185">Reference proteome</keyword>
<evidence type="ECO:0000256" key="1">
    <source>
        <dbReference type="SAM" id="MobiDB-lite"/>
    </source>
</evidence>
<sequence>MYDLAGLINDWPASAVGGVPVKPSYSWDAVAVLARLCWPDRSLWVPGHANRWNQHFVLVYVTPDENDRRSETGLWLHWTDVARAVPAEPSRAPKPPDVPSSRARTEAQIRARWTRRPDRARHL</sequence>
<evidence type="ECO:0000313" key="3">
    <source>
        <dbReference type="Proteomes" id="UP001183585"/>
    </source>
</evidence>
<accession>A0ABU2CIV9</accession>
<dbReference type="Proteomes" id="UP001183585">
    <property type="component" value="Unassembled WGS sequence"/>
</dbReference>